<keyword evidence="10" id="KW-1185">Reference proteome</keyword>
<evidence type="ECO:0000256" key="1">
    <source>
        <dbReference type="ARBA" id="ARBA00001946"/>
    </source>
</evidence>
<evidence type="ECO:0000313" key="9">
    <source>
        <dbReference type="EMBL" id="MCC0178547.1"/>
    </source>
</evidence>
<dbReference type="GO" id="GO:0004518">
    <property type="term" value="F:nuclease activity"/>
    <property type="evidence" value="ECO:0007669"/>
    <property type="project" value="UniProtKB-KW"/>
</dbReference>
<evidence type="ECO:0000256" key="5">
    <source>
        <dbReference type="ARBA" id="ARBA00022801"/>
    </source>
</evidence>
<reference evidence="9" key="1">
    <citation type="journal article" date="2021" name="Antonie Van Leeuwenhoek">
        <title>Draft genome and description of Waterburya agarophytonicola gen. nov. sp. nov. (Pleurocapsales, Cyanobacteria): a seaweed symbiont.</title>
        <authorList>
            <person name="Bonthond G."/>
            <person name="Shalygin S."/>
            <person name="Bayer T."/>
            <person name="Weinberger F."/>
        </authorList>
    </citation>
    <scope>NUCLEOTIDE SEQUENCE</scope>
    <source>
        <strain evidence="9">KI4</strain>
    </source>
</reference>
<dbReference type="SUPFAM" id="SSF88723">
    <property type="entry name" value="PIN domain-like"/>
    <property type="match status" value="1"/>
</dbReference>
<evidence type="ECO:0000256" key="4">
    <source>
        <dbReference type="ARBA" id="ARBA00022723"/>
    </source>
</evidence>
<name>A0A964BUU5_9CYAN</name>
<dbReference type="GO" id="GO:0046872">
    <property type="term" value="F:metal ion binding"/>
    <property type="evidence" value="ECO:0007669"/>
    <property type="project" value="UniProtKB-KW"/>
</dbReference>
<dbReference type="CDD" id="cd18747">
    <property type="entry name" value="PIN_VapC4-5_FitB-like"/>
    <property type="match status" value="1"/>
</dbReference>
<proteinExistence type="inferred from homology"/>
<protein>
    <submittedName>
        <fullName evidence="9">Type II toxin-antitoxin system VapC family toxin</fullName>
    </submittedName>
</protein>
<dbReference type="EMBL" id="JADWDC010000046">
    <property type="protein sequence ID" value="MCC0178547.1"/>
    <property type="molecule type" value="Genomic_DNA"/>
</dbReference>
<keyword evidence="3" id="KW-0540">Nuclease</keyword>
<feature type="domain" description="PIN" evidence="8">
    <location>
        <begin position="5"/>
        <end position="124"/>
    </location>
</feature>
<evidence type="ECO:0000313" key="10">
    <source>
        <dbReference type="Proteomes" id="UP000729733"/>
    </source>
</evidence>
<evidence type="ECO:0000256" key="6">
    <source>
        <dbReference type="ARBA" id="ARBA00022842"/>
    </source>
</evidence>
<dbReference type="InterPro" id="IPR029060">
    <property type="entry name" value="PIN-like_dom_sf"/>
</dbReference>
<accession>A0A964BUU5</accession>
<keyword evidence="4" id="KW-0479">Metal-binding</keyword>
<keyword evidence="5" id="KW-0378">Hydrolase</keyword>
<dbReference type="RefSeq" id="WP_229641647.1">
    <property type="nucleotide sequence ID" value="NZ_JADWDC010000046.1"/>
</dbReference>
<dbReference type="PANTHER" id="PTHR33653">
    <property type="entry name" value="RIBONUCLEASE VAPC2"/>
    <property type="match status" value="1"/>
</dbReference>
<dbReference type="PANTHER" id="PTHR33653:SF1">
    <property type="entry name" value="RIBONUCLEASE VAPC2"/>
    <property type="match status" value="1"/>
</dbReference>
<sequence length="139" mass="15838">MTLLYLLDTNVVSEPLRPKPNPAVMRSLRAHQEEIATATVVWHELLFGLLRLPESKKRRIIETYLQNVVKPHIPLFPYDETAATWHAEERTRLVAAGQTPAFVDGQIAATAIANNLILVTNNTSDFENFLNLKLENWHQ</sequence>
<comment type="similarity">
    <text evidence="7">Belongs to the PINc/VapC protein family.</text>
</comment>
<evidence type="ECO:0000259" key="8">
    <source>
        <dbReference type="Pfam" id="PF01850"/>
    </source>
</evidence>
<comment type="cofactor">
    <cofactor evidence="1">
        <name>Mg(2+)</name>
        <dbReference type="ChEBI" id="CHEBI:18420"/>
    </cofactor>
</comment>
<gene>
    <name evidence="9" type="ORF">I4641_16355</name>
</gene>
<keyword evidence="2" id="KW-1277">Toxin-antitoxin system</keyword>
<dbReference type="GO" id="GO:0016787">
    <property type="term" value="F:hydrolase activity"/>
    <property type="evidence" value="ECO:0007669"/>
    <property type="project" value="UniProtKB-KW"/>
</dbReference>
<dbReference type="InterPro" id="IPR002716">
    <property type="entry name" value="PIN_dom"/>
</dbReference>
<dbReference type="AlphaFoldDB" id="A0A964BUU5"/>
<dbReference type="Gene3D" id="3.40.50.1010">
    <property type="entry name" value="5'-nuclease"/>
    <property type="match status" value="1"/>
</dbReference>
<dbReference type="InterPro" id="IPR050556">
    <property type="entry name" value="Type_II_TA_system_RNase"/>
</dbReference>
<evidence type="ECO:0000256" key="7">
    <source>
        <dbReference type="ARBA" id="ARBA00038093"/>
    </source>
</evidence>
<dbReference type="Pfam" id="PF01850">
    <property type="entry name" value="PIN"/>
    <property type="match status" value="1"/>
</dbReference>
<dbReference type="Proteomes" id="UP000729733">
    <property type="component" value="Unassembled WGS sequence"/>
</dbReference>
<organism evidence="9 10">
    <name type="scientific">Waterburya agarophytonicola KI4</name>
    <dbReference type="NCBI Taxonomy" id="2874699"/>
    <lineage>
        <taxon>Bacteria</taxon>
        <taxon>Bacillati</taxon>
        <taxon>Cyanobacteriota</taxon>
        <taxon>Cyanophyceae</taxon>
        <taxon>Pleurocapsales</taxon>
        <taxon>Hyellaceae</taxon>
        <taxon>Waterburya</taxon>
        <taxon>Waterburya agarophytonicola</taxon>
    </lineage>
</organism>
<keyword evidence="6" id="KW-0460">Magnesium</keyword>
<evidence type="ECO:0000256" key="3">
    <source>
        <dbReference type="ARBA" id="ARBA00022722"/>
    </source>
</evidence>
<comment type="caution">
    <text evidence="9">The sequence shown here is derived from an EMBL/GenBank/DDBJ whole genome shotgun (WGS) entry which is preliminary data.</text>
</comment>
<evidence type="ECO:0000256" key="2">
    <source>
        <dbReference type="ARBA" id="ARBA00022649"/>
    </source>
</evidence>